<dbReference type="EMBL" id="KK719553">
    <property type="protein sequence ID" value="KFO64160.1"/>
    <property type="molecule type" value="Genomic_DNA"/>
</dbReference>
<keyword evidence="3" id="KW-1185">Reference proteome</keyword>
<evidence type="ECO:0000313" key="3">
    <source>
        <dbReference type="Proteomes" id="UP000052976"/>
    </source>
</evidence>
<dbReference type="InterPro" id="IPR050462">
    <property type="entry name" value="Retroviral_Gag-Pol_poly"/>
</dbReference>
<reference evidence="2 3" key="1">
    <citation type="submission" date="2014-04" db="EMBL/GenBank/DDBJ databases">
        <title>Genome evolution of avian class.</title>
        <authorList>
            <person name="Zhang G."/>
            <person name="Li C."/>
        </authorList>
    </citation>
    <scope>NUCLEOTIDE SEQUENCE [LARGE SCALE GENOMIC DNA]</scope>
    <source>
        <strain evidence="2">BGI_N302</strain>
    </source>
</reference>
<evidence type="ECO:0000259" key="1">
    <source>
        <dbReference type="Pfam" id="PF02093"/>
    </source>
</evidence>
<feature type="non-terminal residue" evidence="2">
    <location>
        <position position="153"/>
    </location>
</feature>
<dbReference type="SUPFAM" id="SSF47943">
    <property type="entry name" value="Retrovirus capsid protein, N-terminal core domain"/>
    <property type="match status" value="1"/>
</dbReference>
<dbReference type="Pfam" id="PF02093">
    <property type="entry name" value="Gag_p30"/>
    <property type="match status" value="1"/>
</dbReference>
<name>A0A091FSF8_CORBR</name>
<dbReference type="Proteomes" id="UP000052976">
    <property type="component" value="Unassembled WGS sequence"/>
</dbReference>
<gene>
    <name evidence="2" type="ORF">N302_13873</name>
</gene>
<dbReference type="Gene3D" id="1.10.375.10">
    <property type="entry name" value="Human Immunodeficiency Virus Type 1 Capsid Protein"/>
    <property type="match status" value="1"/>
</dbReference>
<sequence length="153" mass="17386">EAAGPTGQIWLKVNFSMGDLDSWKETARRYHDDPSGAAKRFGGFVKALDPDWENIDLMLDALTDTEKELVLKSARTHVQAQIAAQTLQGTIDDYVPMVKPRWDCNNPDHYQLLKRYLGWIKFGLENAIPKSVNWGTLYAIKQNATETPMEFLD</sequence>
<dbReference type="InterPro" id="IPR003036">
    <property type="entry name" value="Gag_P30"/>
</dbReference>
<dbReference type="InterPro" id="IPR008919">
    <property type="entry name" value="Retrov_capsid_N"/>
</dbReference>
<feature type="domain" description="Core shell protein Gag P30" evidence="1">
    <location>
        <begin position="19"/>
        <end position="153"/>
    </location>
</feature>
<accession>A0A091FSF8</accession>
<feature type="non-terminal residue" evidence="2">
    <location>
        <position position="1"/>
    </location>
</feature>
<dbReference type="GO" id="GO:0019068">
    <property type="term" value="P:virion assembly"/>
    <property type="evidence" value="ECO:0007669"/>
    <property type="project" value="InterPro"/>
</dbReference>
<organism evidence="2 3">
    <name type="scientific">Corvus brachyrhynchos</name>
    <name type="common">American crow</name>
    <dbReference type="NCBI Taxonomy" id="85066"/>
    <lineage>
        <taxon>Eukaryota</taxon>
        <taxon>Metazoa</taxon>
        <taxon>Chordata</taxon>
        <taxon>Craniata</taxon>
        <taxon>Vertebrata</taxon>
        <taxon>Euteleostomi</taxon>
        <taxon>Archelosauria</taxon>
        <taxon>Archosauria</taxon>
        <taxon>Dinosauria</taxon>
        <taxon>Saurischia</taxon>
        <taxon>Theropoda</taxon>
        <taxon>Coelurosauria</taxon>
        <taxon>Aves</taxon>
        <taxon>Neognathae</taxon>
        <taxon>Neoaves</taxon>
        <taxon>Telluraves</taxon>
        <taxon>Australaves</taxon>
        <taxon>Passeriformes</taxon>
        <taxon>Corvoidea</taxon>
        <taxon>Corvidae</taxon>
        <taxon>Corvus</taxon>
    </lineage>
</organism>
<dbReference type="STRING" id="85066.A0A091FSF8"/>
<protein>
    <recommendedName>
        <fullName evidence="1">Core shell protein Gag P30 domain-containing protein</fullName>
    </recommendedName>
</protein>
<dbReference type="AlphaFoldDB" id="A0A091FSF8"/>
<proteinExistence type="predicted"/>
<dbReference type="PANTHER" id="PTHR33166">
    <property type="entry name" value="GAG_P30 DOMAIN-CONTAINING PROTEIN"/>
    <property type="match status" value="1"/>
</dbReference>
<evidence type="ECO:0000313" key="2">
    <source>
        <dbReference type="EMBL" id="KFO64160.1"/>
    </source>
</evidence>